<reference evidence="2" key="1">
    <citation type="journal article" date="2019" name="Int. J. Syst. Evol. Microbiol.">
        <title>The Global Catalogue of Microorganisms (GCM) 10K type strain sequencing project: providing services to taxonomists for standard genome sequencing and annotation.</title>
        <authorList>
            <consortium name="The Broad Institute Genomics Platform"/>
            <consortium name="The Broad Institute Genome Sequencing Center for Infectious Disease"/>
            <person name="Wu L."/>
            <person name="Ma J."/>
        </authorList>
    </citation>
    <scope>NUCLEOTIDE SEQUENCE [LARGE SCALE GENOMIC DNA]</scope>
    <source>
        <strain evidence="2">JCM 4376</strain>
    </source>
</reference>
<dbReference type="EMBL" id="BMTF01000006">
    <property type="protein sequence ID" value="GGV81636.1"/>
    <property type="molecule type" value="Genomic_DNA"/>
</dbReference>
<evidence type="ECO:0000313" key="2">
    <source>
        <dbReference type="Proteomes" id="UP000660675"/>
    </source>
</evidence>
<protein>
    <submittedName>
        <fullName evidence="1">Uncharacterized protein</fullName>
    </submittedName>
</protein>
<proteinExistence type="predicted"/>
<keyword evidence="2" id="KW-1185">Reference proteome</keyword>
<gene>
    <name evidence="1" type="ORF">GCM10015535_21650</name>
</gene>
<name>A0ABQ2VW83_9ACTN</name>
<sequence>MQVGCGREPDADQIVRDKTVALQDGVEQGTDPLVHVPGLVLFQLDGSADRSYRHVVLLGSSYVSRLLSACVISLPGQPRGGRGGRSAVLCR</sequence>
<organism evidence="1 2">
    <name type="scientific">Streptomyces gelaticus</name>
    <dbReference type="NCBI Taxonomy" id="285446"/>
    <lineage>
        <taxon>Bacteria</taxon>
        <taxon>Bacillati</taxon>
        <taxon>Actinomycetota</taxon>
        <taxon>Actinomycetes</taxon>
        <taxon>Kitasatosporales</taxon>
        <taxon>Streptomycetaceae</taxon>
        <taxon>Streptomyces</taxon>
    </lineage>
</organism>
<evidence type="ECO:0000313" key="1">
    <source>
        <dbReference type="EMBL" id="GGV81636.1"/>
    </source>
</evidence>
<comment type="caution">
    <text evidence="1">The sequence shown here is derived from an EMBL/GenBank/DDBJ whole genome shotgun (WGS) entry which is preliminary data.</text>
</comment>
<accession>A0ABQ2VW83</accession>
<dbReference type="Proteomes" id="UP000660675">
    <property type="component" value="Unassembled WGS sequence"/>
</dbReference>